<dbReference type="EMBL" id="KB295623">
    <property type="protein sequence ID" value="ELU12931.1"/>
    <property type="molecule type" value="Genomic_DNA"/>
</dbReference>
<dbReference type="SUPFAM" id="SSF53756">
    <property type="entry name" value="UDP-Glycosyltransferase/glycogen phosphorylase"/>
    <property type="match status" value="1"/>
</dbReference>
<dbReference type="FunFam" id="3.40.50.11660:FF:000004">
    <property type="entry name" value="Glycoprotein 3-alpha-L-fucosyltransferase A"/>
    <property type="match status" value="1"/>
</dbReference>
<feature type="domain" description="Fucosyltransferase N-terminal" evidence="14">
    <location>
        <begin position="1"/>
        <end position="81"/>
    </location>
</feature>
<dbReference type="AlphaFoldDB" id="R7V994"/>
<dbReference type="PANTHER" id="PTHR48438:SF1">
    <property type="entry name" value="ALPHA-(1,3)-FUCOSYLTRANSFERASE C-RELATED"/>
    <property type="match status" value="1"/>
</dbReference>
<dbReference type="PANTHER" id="PTHR48438">
    <property type="entry name" value="ALPHA-(1,3)-FUCOSYLTRANSFERASE C-RELATED"/>
    <property type="match status" value="1"/>
</dbReference>
<evidence type="ECO:0000256" key="12">
    <source>
        <dbReference type="RuleBase" id="RU003832"/>
    </source>
</evidence>
<evidence type="ECO:0000256" key="10">
    <source>
        <dbReference type="ARBA" id="ARBA00023136"/>
    </source>
</evidence>
<dbReference type="EMBL" id="AMQN01000791">
    <property type="status" value="NOT_ANNOTATED_CDS"/>
    <property type="molecule type" value="Genomic_DNA"/>
</dbReference>
<evidence type="ECO:0000259" key="13">
    <source>
        <dbReference type="Pfam" id="PF00852"/>
    </source>
</evidence>
<dbReference type="HOGENOM" id="CLU_032075_3_0_1"/>
<feature type="non-terminal residue" evidence="15">
    <location>
        <position position="1"/>
    </location>
</feature>
<reference evidence="17" key="1">
    <citation type="submission" date="2012-12" db="EMBL/GenBank/DDBJ databases">
        <authorList>
            <person name="Hellsten U."/>
            <person name="Grimwood J."/>
            <person name="Chapman J.A."/>
            <person name="Shapiro H."/>
            <person name="Aerts A."/>
            <person name="Otillar R.P."/>
            <person name="Terry A.Y."/>
            <person name="Boore J.L."/>
            <person name="Simakov O."/>
            <person name="Marletaz F."/>
            <person name="Cho S.-J."/>
            <person name="Edsinger-Gonzales E."/>
            <person name="Havlak P."/>
            <person name="Kuo D.-H."/>
            <person name="Larsson T."/>
            <person name="Lv J."/>
            <person name="Arendt D."/>
            <person name="Savage R."/>
            <person name="Osoegawa K."/>
            <person name="de Jong P."/>
            <person name="Lindberg D.R."/>
            <person name="Seaver E.C."/>
            <person name="Weisblat D.A."/>
            <person name="Putnam N.H."/>
            <person name="Grigoriev I.V."/>
            <person name="Rokhsar D.S."/>
        </authorList>
    </citation>
    <scope>NUCLEOTIDE SEQUENCE</scope>
    <source>
        <strain evidence="17">I ESC-2004</strain>
    </source>
</reference>
<protein>
    <recommendedName>
        <fullName evidence="12">Fucosyltransferase</fullName>
        <ecNumber evidence="12">2.4.1.-</ecNumber>
    </recommendedName>
</protein>
<keyword evidence="10" id="KW-0472">Membrane</keyword>
<reference evidence="16" key="3">
    <citation type="submission" date="2015-06" db="UniProtKB">
        <authorList>
            <consortium name="EnsemblMetazoa"/>
        </authorList>
    </citation>
    <scope>IDENTIFICATION</scope>
</reference>
<keyword evidence="17" id="KW-1185">Reference proteome</keyword>
<keyword evidence="6 12" id="KW-0812">Transmembrane</keyword>
<evidence type="ECO:0000256" key="7">
    <source>
        <dbReference type="ARBA" id="ARBA00022968"/>
    </source>
</evidence>
<evidence type="ECO:0000256" key="6">
    <source>
        <dbReference type="ARBA" id="ARBA00022692"/>
    </source>
</evidence>
<dbReference type="Pfam" id="PF00852">
    <property type="entry name" value="Glyco_transf_10"/>
    <property type="match status" value="1"/>
</dbReference>
<proteinExistence type="inferred from homology"/>
<comment type="pathway">
    <text evidence="2">Protein modification; protein glycosylation.</text>
</comment>
<dbReference type="UniPathway" id="UPA00378"/>
<organism evidence="15">
    <name type="scientific">Capitella teleta</name>
    <name type="common">Polychaete worm</name>
    <dbReference type="NCBI Taxonomy" id="283909"/>
    <lineage>
        <taxon>Eukaryota</taxon>
        <taxon>Metazoa</taxon>
        <taxon>Spiralia</taxon>
        <taxon>Lophotrochozoa</taxon>
        <taxon>Annelida</taxon>
        <taxon>Polychaeta</taxon>
        <taxon>Sedentaria</taxon>
        <taxon>Scolecida</taxon>
        <taxon>Capitellidae</taxon>
        <taxon>Capitella</taxon>
    </lineage>
</organism>
<name>R7V994_CAPTE</name>
<keyword evidence="9 12" id="KW-0333">Golgi apparatus</keyword>
<evidence type="ECO:0000256" key="5">
    <source>
        <dbReference type="ARBA" id="ARBA00022679"/>
    </source>
</evidence>
<dbReference type="OrthoDB" id="427096at2759"/>
<reference evidence="15 17" key="2">
    <citation type="journal article" date="2013" name="Nature">
        <title>Insights into bilaterian evolution from three spiralian genomes.</title>
        <authorList>
            <person name="Simakov O."/>
            <person name="Marletaz F."/>
            <person name="Cho S.J."/>
            <person name="Edsinger-Gonzales E."/>
            <person name="Havlak P."/>
            <person name="Hellsten U."/>
            <person name="Kuo D.H."/>
            <person name="Larsson T."/>
            <person name="Lv J."/>
            <person name="Arendt D."/>
            <person name="Savage R."/>
            <person name="Osoegawa K."/>
            <person name="de Jong P."/>
            <person name="Grimwood J."/>
            <person name="Chapman J.A."/>
            <person name="Shapiro H."/>
            <person name="Aerts A."/>
            <person name="Otillar R.P."/>
            <person name="Terry A.Y."/>
            <person name="Boore J.L."/>
            <person name="Grigoriev I.V."/>
            <person name="Lindberg D.R."/>
            <person name="Seaver E.C."/>
            <person name="Weisblat D.A."/>
            <person name="Putnam N.H."/>
            <person name="Rokhsar D.S."/>
        </authorList>
    </citation>
    <scope>NUCLEOTIDE SEQUENCE</scope>
    <source>
        <strain evidence="15 17">I ESC-2004</strain>
    </source>
</reference>
<dbReference type="InterPro" id="IPR038577">
    <property type="entry name" value="GT10-like_C_sf"/>
</dbReference>
<feature type="non-terminal residue" evidence="15">
    <location>
        <position position="290"/>
    </location>
</feature>
<evidence type="ECO:0000256" key="8">
    <source>
        <dbReference type="ARBA" id="ARBA00022989"/>
    </source>
</evidence>
<evidence type="ECO:0000313" key="15">
    <source>
        <dbReference type="EMBL" id="ELU12931.1"/>
    </source>
</evidence>
<dbReference type="GO" id="GO:0008417">
    <property type="term" value="F:fucosyltransferase activity"/>
    <property type="evidence" value="ECO:0007669"/>
    <property type="project" value="InterPro"/>
</dbReference>
<keyword evidence="5 12" id="KW-0808">Transferase</keyword>
<dbReference type="InterPro" id="IPR031481">
    <property type="entry name" value="Glyco_tran_10_N"/>
</dbReference>
<accession>R7V994</accession>
<keyword evidence="4 12" id="KW-0328">Glycosyltransferase</keyword>
<gene>
    <name evidence="15" type="ORF">CAPTEDRAFT_74756</name>
</gene>
<evidence type="ECO:0000256" key="2">
    <source>
        <dbReference type="ARBA" id="ARBA00004922"/>
    </source>
</evidence>
<dbReference type="InterPro" id="IPR001503">
    <property type="entry name" value="Glyco_trans_10"/>
</dbReference>
<keyword evidence="11" id="KW-0325">Glycoprotein</keyword>
<comment type="similarity">
    <text evidence="3 12">Belongs to the glycosyltransferase 10 family.</text>
</comment>
<evidence type="ECO:0000256" key="1">
    <source>
        <dbReference type="ARBA" id="ARBA00004323"/>
    </source>
</evidence>
<dbReference type="GO" id="GO:0000139">
    <property type="term" value="C:Golgi membrane"/>
    <property type="evidence" value="ECO:0007669"/>
    <property type="project" value="UniProtKB-SubCell"/>
</dbReference>
<dbReference type="Gene3D" id="3.40.50.11660">
    <property type="entry name" value="Glycosyl transferase family 10, C-terminal domain"/>
    <property type="match status" value="1"/>
</dbReference>
<dbReference type="EC" id="2.4.1.-" evidence="12"/>
<dbReference type="InterPro" id="IPR055270">
    <property type="entry name" value="Glyco_tran_10_C"/>
</dbReference>
<evidence type="ECO:0000313" key="17">
    <source>
        <dbReference type="Proteomes" id="UP000014760"/>
    </source>
</evidence>
<dbReference type="EnsemblMetazoa" id="CapteT74756">
    <property type="protein sequence ID" value="CapteP74756"/>
    <property type="gene ID" value="CapteG74756"/>
</dbReference>
<sequence length="290" mass="34391">CEYTTDKDKYNTSEVVLFRLRLIKNLKSLPAYRSPKQKWLVYENESPSYVWPISKFPPEEISQLKKIFNITSTYSIDSNVPFRGTLKCWMSNIEYRSLRDVNLTSTKTKGVAWFVSNCNTPSHREDYVNELQKHIPVDVYGDCGPLKCGEQTMQKNKKNVDCYDNLLNNTYKFYLAFENSLCKNYVTEKLWNIFLRKLNIIPIVLGYEKYTDMIPKGTFLDVRDYASPAELAAHISKLDNDDRLFNKYLRRKASIKCNSPKERPFKCRLCEYLHKNRERQQVVDDIRRYW</sequence>
<evidence type="ECO:0000256" key="11">
    <source>
        <dbReference type="ARBA" id="ARBA00023180"/>
    </source>
</evidence>
<feature type="domain" description="Fucosyltransferase C-terminal" evidence="13">
    <location>
        <begin position="105"/>
        <end position="288"/>
    </location>
</feature>
<dbReference type="GO" id="GO:0032580">
    <property type="term" value="C:Golgi cisterna membrane"/>
    <property type="evidence" value="ECO:0007669"/>
    <property type="project" value="UniProtKB-SubCell"/>
</dbReference>
<comment type="subcellular location">
    <subcellularLocation>
        <location evidence="1">Golgi apparatus membrane</location>
        <topology evidence="1">Single-pass type II membrane protein</topology>
    </subcellularLocation>
    <subcellularLocation>
        <location evidence="12">Golgi apparatus</location>
        <location evidence="12">Golgi stack membrane</location>
        <topology evidence="12">Single-pass type II membrane protein</topology>
    </subcellularLocation>
</comment>
<dbReference type="OMA" id="KSHFCLA"/>
<evidence type="ECO:0000256" key="9">
    <source>
        <dbReference type="ARBA" id="ARBA00023034"/>
    </source>
</evidence>
<evidence type="ECO:0000256" key="4">
    <source>
        <dbReference type="ARBA" id="ARBA00022676"/>
    </source>
</evidence>
<evidence type="ECO:0000256" key="3">
    <source>
        <dbReference type="ARBA" id="ARBA00008919"/>
    </source>
</evidence>
<keyword evidence="7" id="KW-0735">Signal-anchor</keyword>
<evidence type="ECO:0000313" key="16">
    <source>
        <dbReference type="EnsemblMetazoa" id="CapteP74756"/>
    </source>
</evidence>
<dbReference type="Pfam" id="PF17039">
    <property type="entry name" value="Glyco_tran_10_N"/>
    <property type="match status" value="1"/>
</dbReference>
<evidence type="ECO:0000259" key="14">
    <source>
        <dbReference type="Pfam" id="PF17039"/>
    </source>
</evidence>
<keyword evidence="8" id="KW-1133">Transmembrane helix</keyword>
<dbReference type="Proteomes" id="UP000014760">
    <property type="component" value="Unassembled WGS sequence"/>
</dbReference>